<comment type="similarity">
    <text evidence="1">Belongs to the glycerophosphoryl diester phosphodiesterase family.</text>
</comment>
<protein>
    <recommendedName>
        <fullName evidence="2">glycerophosphodiester phosphodiesterase</fullName>
        <ecNumber evidence="2">3.1.4.46</ecNumber>
    </recommendedName>
</protein>
<dbReference type="PANTHER" id="PTHR43620">
    <property type="entry name" value="GLYCEROPHOSPHORYL DIESTER PHOSPHODIESTERASE"/>
    <property type="match status" value="1"/>
</dbReference>
<evidence type="ECO:0000313" key="9">
    <source>
        <dbReference type="Proteomes" id="UP000501690"/>
    </source>
</evidence>
<accession>A0A4D6KZI8</accession>
<evidence type="ECO:0000256" key="2">
    <source>
        <dbReference type="ARBA" id="ARBA00012247"/>
    </source>
</evidence>
<dbReference type="EC" id="3.1.4.46" evidence="2"/>
<evidence type="ECO:0000256" key="4">
    <source>
        <dbReference type="ARBA" id="ARBA00022798"/>
    </source>
</evidence>
<comment type="catalytic activity">
    <reaction evidence="6">
        <text>a sn-glycero-3-phosphodiester + H2O = an alcohol + sn-glycerol 3-phosphate + H(+)</text>
        <dbReference type="Rhea" id="RHEA:12969"/>
        <dbReference type="ChEBI" id="CHEBI:15377"/>
        <dbReference type="ChEBI" id="CHEBI:15378"/>
        <dbReference type="ChEBI" id="CHEBI:30879"/>
        <dbReference type="ChEBI" id="CHEBI:57597"/>
        <dbReference type="ChEBI" id="CHEBI:83408"/>
        <dbReference type="EC" id="3.1.4.46"/>
    </reaction>
</comment>
<keyword evidence="9" id="KW-1185">Reference proteome</keyword>
<dbReference type="Proteomes" id="UP000501690">
    <property type="component" value="Linkage Group LG2"/>
</dbReference>
<organism evidence="8 9">
    <name type="scientific">Vigna unguiculata</name>
    <name type="common">Cowpea</name>
    <dbReference type="NCBI Taxonomy" id="3917"/>
    <lineage>
        <taxon>Eukaryota</taxon>
        <taxon>Viridiplantae</taxon>
        <taxon>Streptophyta</taxon>
        <taxon>Embryophyta</taxon>
        <taxon>Tracheophyta</taxon>
        <taxon>Spermatophyta</taxon>
        <taxon>Magnoliopsida</taxon>
        <taxon>eudicotyledons</taxon>
        <taxon>Gunneridae</taxon>
        <taxon>Pentapetalae</taxon>
        <taxon>rosids</taxon>
        <taxon>fabids</taxon>
        <taxon>Fabales</taxon>
        <taxon>Fabaceae</taxon>
        <taxon>Papilionoideae</taxon>
        <taxon>50 kb inversion clade</taxon>
        <taxon>NPAAA clade</taxon>
        <taxon>indigoferoid/millettioid clade</taxon>
        <taxon>Phaseoleae</taxon>
        <taxon>Vigna</taxon>
    </lineage>
</organism>
<evidence type="ECO:0000256" key="5">
    <source>
        <dbReference type="ARBA" id="ARBA00022801"/>
    </source>
</evidence>
<dbReference type="PROSITE" id="PS51704">
    <property type="entry name" value="GP_PDE"/>
    <property type="match status" value="1"/>
</dbReference>
<dbReference type="PANTHER" id="PTHR43620:SF7">
    <property type="entry name" value="GLYCEROPHOSPHODIESTER PHOSPHODIESTERASE GDPD5-RELATED"/>
    <property type="match status" value="1"/>
</dbReference>
<name>A0A4D6KZI8_VIGUN</name>
<reference evidence="8 9" key="1">
    <citation type="submission" date="2019-04" db="EMBL/GenBank/DDBJ databases">
        <title>An improved genome assembly and genetic linkage map for asparagus bean, Vigna unguiculata ssp. sesquipedialis.</title>
        <authorList>
            <person name="Xia Q."/>
            <person name="Zhang R."/>
            <person name="Dong Y."/>
        </authorList>
    </citation>
    <scope>NUCLEOTIDE SEQUENCE [LARGE SCALE GENOMIC DNA]</scope>
    <source>
        <tissue evidence="8">Leaf</tissue>
    </source>
</reference>
<dbReference type="GO" id="GO:0006629">
    <property type="term" value="P:lipid metabolic process"/>
    <property type="evidence" value="ECO:0007669"/>
    <property type="project" value="InterPro"/>
</dbReference>
<dbReference type="AlphaFoldDB" id="A0A4D6KZI8"/>
<evidence type="ECO:0000256" key="3">
    <source>
        <dbReference type="ARBA" id="ARBA00022729"/>
    </source>
</evidence>
<sequence length="130" mass="14317">MDFYGKIVVRTLCIEADLEELYGAGNPPLVIARGGFSGIFPDSSDSAYIFAVAASLKNVILWCDVQLTKDAQGICIPDLKLENATNIAQNAKYKSSTYPVNGVTTSGYFSMDYTLEDLRSNNVFRKFYSC</sequence>
<evidence type="ECO:0000256" key="6">
    <source>
        <dbReference type="ARBA" id="ARBA00047512"/>
    </source>
</evidence>
<feature type="domain" description="GP-PDE" evidence="7">
    <location>
        <begin position="28"/>
        <end position="130"/>
    </location>
</feature>
<dbReference type="Gene3D" id="3.20.20.190">
    <property type="entry name" value="Phosphatidylinositol (PI) phosphodiesterase"/>
    <property type="match status" value="1"/>
</dbReference>
<dbReference type="SUPFAM" id="SSF51695">
    <property type="entry name" value="PLC-like phosphodiesterases"/>
    <property type="match status" value="1"/>
</dbReference>
<dbReference type="InterPro" id="IPR017946">
    <property type="entry name" value="PLC-like_Pdiesterase_TIM-brl"/>
</dbReference>
<keyword evidence="4" id="KW-0319">Glycerol metabolism</keyword>
<evidence type="ECO:0000256" key="1">
    <source>
        <dbReference type="ARBA" id="ARBA00007277"/>
    </source>
</evidence>
<keyword evidence="3" id="KW-0732">Signal</keyword>
<gene>
    <name evidence="8" type="ORF">DEO72_LG2g1734</name>
</gene>
<dbReference type="EMBL" id="CP039346">
    <property type="protein sequence ID" value="QCD81409.1"/>
    <property type="molecule type" value="Genomic_DNA"/>
</dbReference>
<proteinExistence type="inferred from homology"/>
<evidence type="ECO:0000259" key="7">
    <source>
        <dbReference type="PROSITE" id="PS51704"/>
    </source>
</evidence>
<dbReference type="InterPro" id="IPR030395">
    <property type="entry name" value="GP_PDE_dom"/>
</dbReference>
<keyword evidence="5" id="KW-0378">Hydrolase</keyword>
<dbReference type="GO" id="GO:0008889">
    <property type="term" value="F:glycerophosphodiester phosphodiesterase activity"/>
    <property type="evidence" value="ECO:0007669"/>
    <property type="project" value="UniProtKB-EC"/>
</dbReference>
<evidence type="ECO:0000313" key="8">
    <source>
        <dbReference type="EMBL" id="QCD81409.1"/>
    </source>
</evidence>
<dbReference type="GO" id="GO:0006071">
    <property type="term" value="P:glycerol metabolic process"/>
    <property type="evidence" value="ECO:0007669"/>
    <property type="project" value="UniProtKB-KW"/>
</dbReference>